<dbReference type="SUPFAM" id="SSF51445">
    <property type="entry name" value="(Trans)glycosidases"/>
    <property type="match status" value="1"/>
</dbReference>
<dbReference type="PRINTS" id="PR00133">
    <property type="entry name" value="GLHYDRLASE3"/>
</dbReference>
<name>A0A9D1SQ55_9BACT</name>
<dbReference type="Proteomes" id="UP000886852">
    <property type="component" value="Unassembled WGS sequence"/>
</dbReference>
<dbReference type="InterPro" id="IPR036881">
    <property type="entry name" value="Glyco_hydro_3_C_sf"/>
</dbReference>
<evidence type="ECO:0000256" key="4">
    <source>
        <dbReference type="RuleBase" id="RU361161"/>
    </source>
</evidence>
<organism evidence="6 7">
    <name type="scientific">Candidatus Fimimonas merdipullorum</name>
    <dbReference type="NCBI Taxonomy" id="2840822"/>
    <lineage>
        <taxon>Bacteria</taxon>
        <taxon>Pseudomonadati</taxon>
        <taxon>Myxococcota</taxon>
        <taxon>Myxococcia</taxon>
        <taxon>Myxococcales</taxon>
        <taxon>Cystobacterineae</taxon>
        <taxon>Myxococcaceae</taxon>
        <taxon>Myxococcaceae incertae sedis</taxon>
        <taxon>Candidatus Fimimonas</taxon>
    </lineage>
</organism>
<feature type="domain" description="Fibronectin type III-like" evidence="5">
    <location>
        <begin position="571"/>
        <end position="640"/>
    </location>
</feature>
<comment type="caution">
    <text evidence="6">The sequence shown here is derived from an EMBL/GenBank/DDBJ whole genome shotgun (WGS) entry which is preliminary data.</text>
</comment>
<evidence type="ECO:0000256" key="1">
    <source>
        <dbReference type="ARBA" id="ARBA00005336"/>
    </source>
</evidence>
<evidence type="ECO:0000313" key="7">
    <source>
        <dbReference type="Proteomes" id="UP000886852"/>
    </source>
</evidence>
<protein>
    <submittedName>
        <fullName evidence="6">Glycoside hydrolase family 3 C-terminal domain-containing protein</fullName>
    </submittedName>
</protein>
<dbReference type="Gene3D" id="2.60.40.10">
    <property type="entry name" value="Immunoglobulins"/>
    <property type="match status" value="1"/>
</dbReference>
<evidence type="ECO:0000256" key="3">
    <source>
        <dbReference type="ARBA" id="ARBA00023277"/>
    </source>
</evidence>
<dbReference type="InterPro" id="IPR017853">
    <property type="entry name" value="GH"/>
</dbReference>
<dbReference type="InterPro" id="IPR036962">
    <property type="entry name" value="Glyco_hydro_3_N_sf"/>
</dbReference>
<dbReference type="GO" id="GO:0004553">
    <property type="term" value="F:hydrolase activity, hydrolyzing O-glycosyl compounds"/>
    <property type="evidence" value="ECO:0007669"/>
    <property type="project" value="InterPro"/>
</dbReference>
<comment type="similarity">
    <text evidence="1 4">Belongs to the glycosyl hydrolase 3 family.</text>
</comment>
<dbReference type="InterPro" id="IPR026891">
    <property type="entry name" value="Fn3-like"/>
</dbReference>
<keyword evidence="4" id="KW-0326">Glycosidase</keyword>
<keyword evidence="2 4" id="KW-0378">Hydrolase</keyword>
<dbReference type="InterPro" id="IPR019800">
    <property type="entry name" value="Glyco_hydro_3_AS"/>
</dbReference>
<dbReference type="InterPro" id="IPR013783">
    <property type="entry name" value="Ig-like_fold"/>
</dbReference>
<dbReference type="Pfam" id="PF00933">
    <property type="entry name" value="Glyco_hydro_3"/>
    <property type="match status" value="1"/>
</dbReference>
<evidence type="ECO:0000313" key="6">
    <source>
        <dbReference type="EMBL" id="HIU91074.1"/>
    </source>
</evidence>
<dbReference type="Gene3D" id="3.40.50.1700">
    <property type="entry name" value="Glycoside hydrolase family 3 C-terminal domain"/>
    <property type="match status" value="1"/>
</dbReference>
<dbReference type="EMBL" id="DVOC01000062">
    <property type="protein sequence ID" value="HIU91074.1"/>
    <property type="molecule type" value="Genomic_DNA"/>
</dbReference>
<evidence type="ECO:0000259" key="5">
    <source>
        <dbReference type="SMART" id="SM01217"/>
    </source>
</evidence>
<keyword evidence="3" id="KW-0119">Carbohydrate metabolism</keyword>
<dbReference type="SUPFAM" id="SSF52279">
    <property type="entry name" value="Beta-D-glucan exohydrolase, C-terminal domain"/>
    <property type="match status" value="1"/>
</dbReference>
<dbReference type="PROSITE" id="PS00775">
    <property type="entry name" value="GLYCOSYL_HYDROL_F3"/>
    <property type="match status" value="1"/>
</dbReference>
<dbReference type="InterPro" id="IPR001764">
    <property type="entry name" value="Glyco_hydro_3_N"/>
</dbReference>
<dbReference type="InterPro" id="IPR050288">
    <property type="entry name" value="Cellulose_deg_GH3"/>
</dbReference>
<proteinExistence type="inferred from homology"/>
<sequence>MATDVKTLSNKEKALLTCGRGAWHTHAVQDVPEIMMTDGPHGLRKQSDNPANINDSNKATCFPPSCAVASSWDAENARLIGQSIAQEAIAENVSVVLGPGVNIKRSPLCGRNFEYYSEDPLLAGVLAQEYVKGMQGYGVGCCVKHFAVNSQETRRMTVDALVDQRALREIYLAAFERVIKNASPWAVMSSYNMINGYAATENSFLQKDVLRGEWGYDGLVMSDWGASYNTPKAIAAGMDLEMPEDSTGYHRAHVEKALEQGTLAADDIDRACENVRRLVEKCKATPKNRTAWTMQQHDDLCRKIAADCAVLLKNDGILPLSTEENLCVVGGLALNPRFQGAGSSHINAQCKNFLDVLKEEGVKAQFAEGYLTDTDKPDDALAAQAVELAKGCDTVLFFGGLTDIYESEGYDRTTLEIPLNQRLLLQEITKVCGKVVFVGFGGAPYLCDWDDSVGAFINMYLGGQAEMAAAFDVIFGRVSPSGRLAETFPQKLSDVPCFNYFANDRYFDEHRESIFVGYRYYNSFGVNVKYPFGYGLSYAAFKYSKLKVSRTKTGFDVSVKVANLSDVAAKEVVQLYVDNCPTALMRPKRELRAFCKVYLEGGASQTVKFSLTERDFSVYLPQKGFTTVNGEYGVCICSDVQTVILSEKVKVTWGENVAGEDYSRAFRLQNGSLTVADDAFYALVGNRRKIDGKFTLKNTLEDLAEKSAVARALKKHVRNMAIKQSPTKNFNDPVAQMVYNGALQTPLYSLMSMGGVKPKYVLFLLHNANGSHGAALKALLGSYEII</sequence>
<reference evidence="6" key="2">
    <citation type="journal article" date="2021" name="PeerJ">
        <title>Extensive microbial diversity within the chicken gut microbiome revealed by metagenomics and culture.</title>
        <authorList>
            <person name="Gilroy R."/>
            <person name="Ravi A."/>
            <person name="Getino M."/>
            <person name="Pursley I."/>
            <person name="Horton D.L."/>
            <person name="Alikhan N.F."/>
            <person name="Baker D."/>
            <person name="Gharbi K."/>
            <person name="Hall N."/>
            <person name="Watson M."/>
            <person name="Adriaenssens E.M."/>
            <person name="Foster-Nyarko E."/>
            <person name="Jarju S."/>
            <person name="Secka A."/>
            <person name="Antonio M."/>
            <person name="Oren A."/>
            <person name="Chaudhuri R.R."/>
            <person name="La Ragione R."/>
            <person name="Hildebrand F."/>
            <person name="Pallen M.J."/>
        </authorList>
    </citation>
    <scope>NUCLEOTIDE SEQUENCE</scope>
    <source>
        <strain evidence="6">ChiHjej12B11-7776</strain>
    </source>
</reference>
<dbReference type="SMART" id="SM01217">
    <property type="entry name" value="Fn3_like"/>
    <property type="match status" value="1"/>
</dbReference>
<dbReference type="Gene3D" id="3.20.20.300">
    <property type="entry name" value="Glycoside hydrolase, family 3, N-terminal domain"/>
    <property type="match status" value="1"/>
</dbReference>
<dbReference type="PANTHER" id="PTHR42715:SF10">
    <property type="entry name" value="BETA-GLUCOSIDASE"/>
    <property type="match status" value="1"/>
</dbReference>
<dbReference type="PANTHER" id="PTHR42715">
    <property type="entry name" value="BETA-GLUCOSIDASE"/>
    <property type="match status" value="1"/>
</dbReference>
<dbReference type="GO" id="GO:0005975">
    <property type="term" value="P:carbohydrate metabolic process"/>
    <property type="evidence" value="ECO:0007669"/>
    <property type="project" value="InterPro"/>
</dbReference>
<dbReference type="Pfam" id="PF14310">
    <property type="entry name" value="Fn3-like"/>
    <property type="match status" value="1"/>
</dbReference>
<dbReference type="AlphaFoldDB" id="A0A9D1SQ55"/>
<dbReference type="InterPro" id="IPR002772">
    <property type="entry name" value="Glyco_hydro_3_C"/>
</dbReference>
<dbReference type="Pfam" id="PF01915">
    <property type="entry name" value="Glyco_hydro_3_C"/>
    <property type="match status" value="1"/>
</dbReference>
<accession>A0A9D1SQ55</accession>
<evidence type="ECO:0000256" key="2">
    <source>
        <dbReference type="ARBA" id="ARBA00022801"/>
    </source>
</evidence>
<reference evidence="6" key="1">
    <citation type="submission" date="2020-10" db="EMBL/GenBank/DDBJ databases">
        <authorList>
            <person name="Gilroy R."/>
        </authorList>
    </citation>
    <scope>NUCLEOTIDE SEQUENCE</scope>
    <source>
        <strain evidence="6">ChiHjej12B11-7776</strain>
    </source>
</reference>
<gene>
    <name evidence="6" type="ORF">IAC72_03595</name>
</gene>